<accession>A0AAV6UV69</accession>
<proteinExistence type="predicted"/>
<organism evidence="1 2">
    <name type="scientific">Oedothorax gibbosus</name>
    <dbReference type="NCBI Taxonomy" id="931172"/>
    <lineage>
        <taxon>Eukaryota</taxon>
        <taxon>Metazoa</taxon>
        <taxon>Ecdysozoa</taxon>
        <taxon>Arthropoda</taxon>
        <taxon>Chelicerata</taxon>
        <taxon>Arachnida</taxon>
        <taxon>Araneae</taxon>
        <taxon>Araneomorphae</taxon>
        <taxon>Entelegynae</taxon>
        <taxon>Araneoidea</taxon>
        <taxon>Linyphiidae</taxon>
        <taxon>Erigoninae</taxon>
        <taxon>Oedothorax</taxon>
    </lineage>
</organism>
<comment type="caution">
    <text evidence="1">The sequence shown here is derived from an EMBL/GenBank/DDBJ whole genome shotgun (WGS) entry which is preliminary data.</text>
</comment>
<keyword evidence="2" id="KW-1185">Reference proteome</keyword>
<evidence type="ECO:0000313" key="2">
    <source>
        <dbReference type="Proteomes" id="UP000827092"/>
    </source>
</evidence>
<evidence type="ECO:0000313" key="1">
    <source>
        <dbReference type="EMBL" id="KAG8187538.1"/>
    </source>
</evidence>
<name>A0AAV6UV69_9ARAC</name>
<dbReference type="Proteomes" id="UP000827092">
    <property type="component" value="Unassembled WGS sequence"/>
</dbReference>
<gene>
    <name evidence="1" type="ORF">JTE90_008425</name>
</gene>
<sequence>MIITPPFGRVVCWPTELGARGGQLAHTSQQERKNLTASARGIKPVEPIFFSHQGMSMNGAGDLWKRVSCDAIRGWFVFWG</sequence>
<dbReference type="EMBL" id="JAFNEN010000268">
    <property type="protein sequence ID" value="KAG8187538.1"/>
    <property type="molecule type" value="Genomic_DNA"/>
</dbReference>
<protein>
    <submittedName>
        <fullName evidence="1">Uncharacterized protein</fullName>
    </submittedName>
</protein>
<reference evidence="1 2" key="1">
    <citation type="journal article" date="2022" name="Nat. Ecol. Evol.">
        <title>A masculinizing supergene underlies an exaggerated male reproductive morph in a spider.</title>
        <authorList>
            <person name="Hendrickx F."/>
            <person name="De Corte Z."/>
            <person name="Sonet G."/>
            <person name="Van Belleghem S.M."/>
            <person name="Kostlbacher S."/>
            <person name="Vangestel C."/>
        </authorList>
    </citation>
    <scope>NUCLEOTIDE SEQUENCE [LARGE SCALE GENOMIC DNA]</scope>
    <source>
        <strain evidence="1">W744_W776</strain>
    </source>
</reference>
<dbReference type="AlphaFoldDB" id="A0AAV6UV69"/>